<dbReference type="Pfam" id="PF08922">
    <property type="entry name" value="DUF1905"/>
    <property type="match status" value="1"/>
</dbReference>
<dbReference type="Proteomes" id="UP001268683">
    <property type="component" value="Chromosome"/>
</dbReference>
<name>A0AA52ED57_9PROT</name>
<keyword evidence="2" id="KW-1185">Reference proteome</keyword>
<proteinExistence type="predicted"/>
<evidence type="ECO:0000313" key="2">
    <source>
        <dbReference type="Proteomes" id="UP001268683"/>
    </source>
</evidence>
<dbReference type="InterPro" id="IPR037079">
    <property type="entry name" value="AF2212/PG0164-like_sf"/>
</dbReference>
<protein>
    <submittedName>
        <fullName evidence="1">DUF1905 domain-containing protein</fullName>
    </submittedName>
</protein>
<dbReference type="KEGG" id="tmk:QGN29_13595"/>
<dbReference type="EMBL" id="CP123872">
    <property type="protein sequence ID" value="WND02581.1"/>
    <property type="molecule type" value="Genomic_DNA"/>
</dbReference>
<sequence>MFDLEFTFTARIWLWTAEKASWHFVTLPKENADQVKMFQPSRRGFGSVKVDVQIGETQWSTSIFPSKETDSYILPIKAAVRKSEKLGLDESVDLTIRLASNL</sequence>
<reference evidence="1" key="1">
    <citation type="submission" date="2023-04" db="EMBL/GenBank/DDBJ databases">
        <title>Complete genome sequence of Temperatibacter marinus.</title>
        <authorList>
            <person name="Rong J.-C."/>
            <person name="Yi M.-L."/>
            <person name="Zhao Q."/>
        </authorList>
    </citation>
    <scope>NUCLEOTIDE SEQUENCE</scope>
    <source>
        <strain evidence="1">NBRC 110045</strain>
    </source>
</reference>
<dbReference type="AlphaFoldDB" id="A0AA52ED57"/>
<organism evidence="1 2">
    <name type="scientific">Temperatibacter marinus</name>
    <dbReference type="NCBI Taxonomy" id="1456591"/>
    <lineage>
        <taxon>Bacteria</taxon>
        <taxon>Pseudomonadati</taxon>
        <taxon>Pseudomonadota</taxon>
        <taxon>Alphaproteobacteria</taxon>
        <taxon>Kordiimonadales</taxon>
        <taxon>Temperatibacteraceae</taxon>
        <taxon>Temperatibacter</taxon>
    </lineage>
</organism>
<dbReference type="InterPro" id="IPR015018">
    <property type="entry name" value="DUF1905"/>
</dbReference>
<dbReference type="SUPFAM" id="SSF141694">
    <property type="entry name" value="AF2212/PG0164-like"/>
    <property type="match status" value="1"/>
</dbReference>
<evidence type="ECO:0000313" key="1">
    <source>
        <dbReference type="EMBL" id="WND02581.1"/>
    </source>
</evidence>
<accession>A0AA52ED57</accession>
<dbReference type="Gene3D" id="2.40.30.100">
    <property type="entry name" value="AF2212/PG0164-like"/>
    <property type="match status" value="1"/>
</dbReference>
<dbReference type="RefSeq" id="WP_310798416.1">
    <property type="nucleotide sequence ID" value="NZ_CP123872.1"/>
</dbReference>
<gene>
    <name evidence="1" type="ORF">QGN29_13595</name>
</gene>